<proteinExistence type="predicted"/>
<dbReference type="InterPro" id="IPR032466">
    <property type="entry name" value="Metal_Hydrolase"/>
</dbReference>
<gene>
    <name evidence="2" type="ORF">Pflav_020030</name>
</gene>
<name>A0A6F8XP43_9ACTN</name>
<reference evidence="2 3" key="2">
    <citation type="submission" date="2020-03" db="EMBL/GenBank/DDBJ databases">
        <authorList>
            <person name="Ichikawa N."/>
            <person name="Kimura A."/>
            <person name="Kitahashi Y."/>
            <person name="Uohara A."/>
        </authorList>
    </citation>
    <scope>NUCLEOTIDE SEQUENCE [LARGE SCALE GENOMIC DNA]</scope>
    <source>
        <strain evidence="2 3">NBRC 107702</strain>
    </source>
</reference>
<dbReference type="Gene3D" id="3.10.310.70">
    <property type="match status" value="1"/>
</dbReference>
<reference evidence="2 3" key="1">
    <citation type="submission" date="2020-03" db="EMBL/GenBank/DDBJ databases">
        <title>Whole genome shotgun sequence of Phytohabitans flavus NBRC 107702.</title>
        <authorList>
            <person name="Komaki H."/>
            <person name="Tamura T."/>
        </authorList>
    </citation>
    <scope>NUCLEOTIDE SEQUENCE [LARGE SCALE GENOMIC DNA]</scope>
    <source>
        <strain evidence="2 3">NBRC 107702</strain>
    </source>
</reference>
<dbReference type="Gene3D" id="2.30.40.10">
    <property type="entry name" value="Urease, subunit C, domain 1"/>
    <property type="match status" value="1"/>
</dbReference>
<feature type="domain" description="Amidohydrolase 3" evidence="1">
    <location>
        <begin position="48"/>
        <end position="537"/>
    </location>
</feature>
<accession>A0A6F8XP43</accession>
<dbReference type="EMBL" id="AP022870">
    <property type="protein sequence ID" value="BCB75593.1"/>
    <property type="molecule type" value="Genomic_DNA"/>
</dbReference>
<keyword evidence="2" id="KW-0378">Hydrolase</keyword>
<dbReference type="Gene3D" id="3.20.20.140">
    <property type="entry name" value="Metal-dependent hydrolases"/>
    <property type="match status" value="1"/>
</dbReference>
<sequence>MSRPDLVFVGGSVFVGGRSRPGGVAVRGGRIVAVGDEVGELAGPGTAVVDLDGGLLLPGFTDAHAHPVYAGIQLLGCTLDRDSDAAGYVENVRAYAAAHPDLLWIRGGGWSMEAFPGGTPRKEPLDEAVPDRPVYLPNRDYHGAWVNSRALALAGIDRDTPDPPDGRIERDPDGAPTGMLHEGAALLVGRLLPPLTERDLDTAFDLAQRHLFALGVTGWQDAIVGSYLGQPDPLATYLRADADGRLRARVTGALWWDRERGLEQLDDLRERRTTGRRFGTPAVKIMLDGVAENFTAAMTQPYRDAHGHATGNAGLSFVDPAALREYVTRLDAEGFQVHFHALGDRAVREALDAVEAARGRNGPGGGRHHLAHLQVVQAADVARFAQLGAAANMQPLWACHEPQMDELTIPFLGDGLAARQYPFGDLYRAGAHLAFGSDWPVSSPDPLWGVKVAVTRVAPGEAEAPFLPEQALDLSTALTAYTAGSAWVNQHDRVCGTLEVGLAADLVTLDRDPFAGPPDEIDLARVVHTYVDGERVH</sequence>
<dbReference type="RefSeq" id="WP_173035463.1">
    <property type="nucleotide sequence ID" value="NZ_AP022870.1"/>
</dbReference>
<dbReference type="GO" id="GO:0016810">
    <property type="term" value="F:hydrolase activity, acting on carbon-nitrogen (but not peptide) bonds"/>
    <property type="evidence" value="ECO:0007669"/>
    <property type="project" value="InterPro"/>
</dbReference>
<dbReference type="InterPro" id="IPR013108">
    <property type="entry name" value="Amidohydro_3"/>
</dbReference>
<dbReference type="SUPFAM" id="SSF51556">
    <property type="entry name" value="Metallo-dependent hydrolases"/>
    <property type="match status" value="1"/>
</dbReference>
<dbReference type="InterPro" id="IPR033932">
    <property type="entry name" value="YtcJ-like"/>
</dbReference>
<dbReference type="CDD" id="cd01300">
    <property type="entry name" value="YtcJ_like"/>
    <property type="match status" value="1"/>
</dbReference>
<dbReference type="Pfam" id="PF07969">
    <property type="entry name" value="Amidohydro_3"/>
    <property type="match status" value="1"/>
</dbReference>
<organism evidence="2 3">
    <name type="scientific">Phytohabitans flavus</name>
    <dbReference type="NCBI Taxonomy" id="1076124"/>
    <lineage>
        <taxon>Bacteria</taxon>
        <taxon>Bacillati</taxon>
        <taxon>Actinomycetota</taxon>
        <taxon>Actinomycetes</taxon>
        <taxon>Micromonosporales</taxon>
        <taxon>Micromonosporaceae</taxon>
    </lineage>
</organism>
<protein>
    <submittedName>
        <fullName evidence="2">Amidohydrolase</fullName>
    </submittedName>
</protein>
<keyword evidence="3" id="KW-1185">Reference proteome</keyword>
<dbReference type="SUPFAM" id="SSF51338">
    <property type="entry name" value="Composite domain of metallo-dependent hydrolases"/>
    <property type="match status" value="1"/>
</dbReference>
<dbReference type="Proteomes" id="UP000502508">
    <property type="component" value="Chromosome"/>
</dbReference>
<evidence type="ECO:0000313" key="2">
    <source>
        <dbReference type="EMBL" id="BCB75593.1"/>
    </source>
</evidence>
<dbReference type="PANTHER" id="PTHR22642">
    <property type="entry name" value="IMIDAZOLONEPROPIONASE"/>
    <property type="match status" value="1"/>
</dbReference>
<evidence type="ECO:0000259" key="1">
    <source>
        <dbReference type="Pfam" id="PF07969"/>
    </source>
</evidence>
<dbReference type="InterPro" id="IPR011059">
    <property type="entry name" value="Metal-dep_hydrolase_composite"/>
</dbReference>
<evidence type="ECO:0000313" key="3">
    <source>
        <dbReference type="Proteomes" id="UP000502508"/>
    </source>
</evidence>
<dbReference type="KEGG" id="pfla:Pflav_020030"/>
<dbReference type="PANTHER" id="PTHR22642:SF2">
    <property type="entry name" value="PROTEIN LONG AFTER FAR-RED 3"/>
    <property type="match status" value="1"/>
</dbReference>
<dbReference type="AlphaFoldDB" id="A0A6F8XP43"/>